<keyword evidence="3" id="KW-0859">Xylose metabolism</keyword>
<keyword evidence="3" id="KW-0119">Carbohydrate metabolism</keyword>
<comment type="similarity">
    <text evidence="2">Belongs to the ROK (NagC/XylR) family.</text>
</comment>
<dbReference type="PANTHER" id="PTHR18964:SF149">
    <property type="entry name" value="BIFUNCTIONAL UDP-N-ACETYLGLUCOSAMINE 2-EPIMERASE_N-ACETYLMANNOSAMINE KINASE"/>
    <property type="match status" value="1"/>
</dbReference>
<protein>
    <submittedName>
        <fullName evidence="4">ROK family protein</fullName>
    </submittedName>
</protein>
<name>A0ABU6MAY4_9BACI</name>
<dbReference type="Gene3D" id="1.10.10.10">
    <property type="entry name" value="Winged helix-like DNA-binding domain superfamily/Winged helix DNA-binding domain"/>
    <property type="match status" value="1"/>
</dbReference>
<evidence type="ECO:0000256" key="1">
    <source>
        <dbReference type="ARBA" id="ARBA00002486"/>
    </source>
</evidence>
<organism evidence="4 5">
    <name type="scientific">Heyndrickxia acidicola</name>
    <dbReference type="NCBI Taxonomy" id="209389"/>
    <lineage>
        <taxon>Bacteria</taxon>
        <taxon>Bacillati</taxon>
        <taxon>Bacillota</taxon>
        <taxon>Bacilli</taxon>
        <taxon>Bacillales</taxon>
        <taxon>Bacillaceae</taxon>
        <taxon>Heyndrickxia</taxon>
    </lineage>
</organism>
<dbReference type="InterPro" id="IPR043129">
    <property type="entry name" value="ATPase_NBD"/>
</dbReference>
<dbReference type="PANTHER" id="PTHR18964">
    <property type="entry name" value="ROK (REPRESSOR, ORF, KINASE) FAMILY"/>
    <property type="match status" value="1"/>
</dbReference>
<dbReference type="SUPFAM" id="SSF53067">
    <property type="entry name" value="Actin-like ATPase domain"/>
    <property type="match status" value="1"/>
</dbReference>
<accession>A0ABU6MAY4</accession>
<keyword evidence="5" id="KW-1185">Reference proteome</keyword>
<dbReference type="SUPFAM" id="SSF46785">
    <property type="entry name" value="Winged helix' DNA-binding domain"/>
    <property type="match status" value="1"/>
</dbReference>
<dbReference type="Pfam" id="PF00480">
    <property type="entry name" value="ROK"/>
    <property type="match status" value="1"/>
</dbReference>
<dbReference type="Gene3D" id="3.30.420.40">
    <property type="match status" value="2"/>
</dbReference>
<gene>
    <name evidence="4" type="ORF">P4T90_01690</name>
</gene>
<comment type="caution">
    <text evidence="4">The sequence shown here is derived from an EMBL/GenBank/DDBJ whole genome shotgun (WGS) entry which is preliminary data.</text>
</comment>
<dbReference type="CDD" id="cd23763">
    <property type="entry name" value="ASKHA_ATPase_ROK"/>
    <property type="match status" value="1"/>
</dbReference>
<dbReference type="Proteomes" id="UP001341444">
    <property type="component" value="Unassembled WGS sequence"/>
</dbReference>
<dbReference type="InterPro" id="IPR036388">
    <property type="entry name" value="WH-like_DNA-bd_sf"/>
</dbReference>
<dbReference type="InterPro" id="IPR000600">
    <property type="entry name" value="ROK"/>
</dbReference>
<comment type="function">
    <text evidence="1">Transcriptional repressor of xylose-utilizing enzymes.</text>
</comment>
<dbReference type="InterPro" id="IPR036390">
    <property type="entry name" value="WH_DNA-bd_sf"/>
</dbReference>
<evidence type="ECO:0000256" key="3">
    <source>
        <dbReference type="ARBA" id="ARBA00022629"/>
    </source>
</evidence>
<evidence type="ECO:0000256" key="2">
    <source>
        <dbReference type="ARBA" id="ARBA00006479"/>
    </source>
</evidence>
<dbReference type="RefSeq" id="WP_066268440.1">
    <property type="nucleotide sequence ID" value="NZ_JARMAB010000003.1"/>
</dbReference>
<evidence type="ECO:0000313" key="5">
    <source>
        <dbReference type="Proteomes" id="UP001341444"/>
    </source>
</evidence>
<proteinExistence type="inferred from homology"/>
<reference evidence="4 5" key="1">
    <citation type="submission" date="2023-03" db="EMBL/GenBank/DDBJ databases">
        <title>Bacillus Genome Sequencing.</title>
        <authorList>
            <person name="Dunlap C."/>
        </authorList>
    </citation>
    <scope>NUCLEOTIDE SEQUENCE [LARGE SCALE GENOMIC DNA]</scope>
    <source>
        <strain evidence="4 5">B-23453</strain>
    </source>
</reference>
<dbReference type="EMBL" id="JARMAB010000003">
    <property type="protein sequence ID" value="MED1201796.1"/>
    <property type="molecule type" value="Genomic_DNA"/>
</dbReference>
<sequence length="384" mass="42694">MKSFLPNDIKDENRKIIFEILLQNPEIAKVEITEKTTMSFVTVSKIVTFFEKIGILSTSGESRDGSGGLGRKRSVYRFNENSFVTIGIQIIGKKILAVLVNLHSEVISSYSADMDITFYSDEFIPHVAEIIYIMKKRAEEKKAVIVGVGIGVDGAINNRKKTIRMKIDENKEEDYPYEKITQSLEDTVGLPIILENDVNASTIAEFSKLDRFGEGPSDLVQIALGEGIGAGIIIDKKLHRGYNASAGELEYMCFDTEHMKSPLSVGWLESKLNLDYLSKHFGFKANHIEEMSDADADQCVDYISKYLALSITNIISLLDINHVIVSGKTIILFSHKQIVEKIKKYVNQFTGWEPNISASFSNDATAVGAGILSLQKEMSKVLSG</sequence>
<evidence type="ECO:0000313" key="4">
    <source>
        <dbReference type="EMBL" id="MED1201796.1"/>
    </source>
</evidence>